<feature type="signal peptide" evidence="2">
    <location>
        <begin position="1"/>
        <end position="25"/>
    </location>
</feature>
<feature type="chain" id="PRO_5043628312" description="Thaumatin-like protein" evidence="2">
    <location>
        <begin position="26"/>
        <end position="181"/>
    </location>
</feature>
<comment type="caution">
    <text evidence="3">The sequence shown here is derived from an EMBL/GenBank/DDBJ whole genome shotgun (WGS) entry which is preliminary data.</text>
</comment>
<name>A0AAV0CZR4_9ASTE</name>
<dbReference type="Proteomes" id="UP001152523">
    <property type="component" value="Unassembled WGS sequence"/>
</dbReference>
<protein>
    <recommendedName>
        <fullName evidence="5">Thaumatin-like protein</fullName>
    </recommendedName>
</protein>
<dbReference type="PROSITE" id="PS51367">
    <property type="entry name" value="THAUMATIN_2"/>
    <property type="match status" value="1"/>
</dbReference>
<dbReference type="PIRSF" id="PIRSF002703">
    <property type="entry name" value="Thaumatin"/>
    <property type="match status" value="1"/>
</dbReference>
<keyword evidence="2" id="KW-0732">Signal</keyword>
<reference evidence="3" key="1">
    <citation type="submission" date="2022-07" db="EMBL/GenBank/DDBJ databases">
        <authorList>
            <person name="Macas J."/>
            <person name="Novak P."/>
            <person name="Neumann P."/>
        </authorList>
    </citation>
    <scope>NUCLEOTIDE SEQUENCE</scope>
</reference>
<keyword evidence="4" id="KW-1185">Reference proteome</keyword>
<evidence type="ECO:0000256" key="2">
    <source>
        <dbReference type="SAM" id="SignalP"/>
    </source>
</evidence>
<dbReference type="PRINTS" id="PR00347">
    <property type="entry name" value="THAUMATIN"/>
</dbReference>
<dbReference type="Pfam" id="PF00314">
    <property type="entry name" value="Thaumatin"/>
    <property type="match status" value="1"/>
</dbReference>
<feature type="disulfide bond" evidence="1">
    <location>
        <begin position="92"/>
        <end position="98"/>
    </location>
</feature>
<evidence type="ECO:0008006" key="5">
    <source>
        <dbReference type="Google" id="ProtNLM"/>
    </source>
</evidence>
<feature type="disulfide bond" evidence="1">
    <location>
        <begin position="77"/>
        <end position="87"/>
    </location>
</feature>
<dbReference type="SMART" id="SM00205">
    <property type="entry name" value="THN"/>
    <property type="match status" value="1"/>
</dbReference>
<proteinExistence type="predicted"/>
<dbReference type="SUPFAM" id="SSF49870">
    <property type="entry name" value="Osmotin, thaumatin-like protein"/>
    <property type="match status" value="1"/>
</dbReference>
<dbReference type="InterPro" id="IPR037176">
    <property type="entry name" value="Osmotin/thaumatin-like_sf"/>
</dbReference>
<dbReference type="InterPro" id="IPR001938">
    <property type="entry name" value="Thaumatin"/>
</dbReference>
<gene>
    <name evidence="3" type="ORF">CEPIT_LOCUS9246</name>
</gene>
<sequence length="181" mass="19082">MAVFKILPLLSLSLISLFCFPFSEATRFDITNNCPYTVWAAALPSGGGQQLNSGGGTWGLDVPAGTTSGRIWGRTGCNFDGSGNGHCQTGDCGNVLACRLSGAPPTTLAEFSLNQPNNLDFYDLSVIDGFNVPMSFRPTSGGCASLRCPADKCSDAYLFPADNTKTHSCPSGTNYKIVFCP</sequence>
<feature type="disulfide bond" evidence="1">
    <location>
        <begin position="153"/>
        <end position="169"/>
    </location>
</feature>
<dbReference type="Gene3D" id="2.60.110.10">
    <property type="entry name" value="Thaumatin"/>
    <property type="match status" value="2"/>
</dbReference>
<organism evidence="3 4">
    <name type="scientific">Cuscuta epithymum</name>
    <dbReference type="NCBI Taxonomy" id="186058"/>
    <lineage>
        <taxon>Eukaryota</taxon>
        <taxon>Viridiplantae</taxon>
        <taxon>Streptophyta</taxon>
        <taxon>Embryophyta</taxon>
        <taxon>Tracheophyta</taxon>
        <taxon>Spermatophyta</taxon>
        <taxon>Magnoliopsida</taxon>
        <taxon>eudicotyledons</taxon>
        <taxon>Gunneridae</taxon>
        <taxon>Pentapetalae</taxon>
        <taxon>asterids</taxon>
        <taxon>lamiids</taxon>
        <taxon>Solanales</taxon>
        <taxon>Convolvulaceae</taxon>
        <taxon>Cuscuteae</taxon>
        <taxon>Cuscuta</taxon>
        <taxon>Cuscuta subgen. Cuscuta</taxon>
    </lineage>
</organism>
<dbReference type="PANTHER" id="PTHR31048">
    <property type="entry name" value="OS03G0233200 PROTEIN"/>
    <property type="match status" value="1"/>
</dbReference>
<keyword evidence="1" id="KW-1015">Disulfide bond</keyword>
<accession>A0AAV0CZR4</accession>
<dbReference type="AlphaFoldDB" id="A0AAV0CZR4"/>
<evidence type="ECO:0000313" key="4">
    <source>
        <dbReference type="Proteomes" id="UP001152523"/>
    </source>
</evidence>
<dbReference type="CDD" id="cd09217">
    <property type="entry name" value="TLP-P"/>
    <property type="match status" value="1"/>
</dbReference>
<evidence type="ECO:0000313" key="3">
    <source>
        <dbReference type="EMBL" id="CAH9085340.1"/>
    </source>
</evidence>
<dbReference type="EMBL" id="CAMAPF010000050">
    <property type="protein sequence ID" value="CAH9085340.1"/>
    <property type="molecule type" value="Genomic_DNA"/>
</dbReference>
<evidence type="ECO:0000256" key="1">
    <source>
        <dbReference type="PIRSR" id="PIRSR002703-1"/>
    </source>
</evidence>